<dbReference type="Gene3D" id="3.30.559.10">
    <property type="entry name" value="Chloramphenicol acetyltransferase-like domain"/>
    <property type="match status" value="2"/>
</dbReference>
<protein>
    <submittedName>
        <fullName evidence="3">Uncharacterized protein</fullName>
    </submittedName>
</protein>
<sequence length="429" mass="45159">MAATSEHEHPRPSVHVVNTVVVHPSPPSSETSLPLTYYDVFWLRTLPVQRVFFYRLDAGADVDVILSNLRASLSQAISVFFPLAGRLRLAPGTTNRYELHYRPGDAVTFTVAESDDLDFDALVAVEPREAAKLAALAPPLPEGGAVLALQATTLNARGCIALGVTAHHAACDGAGSTHFLRTWAAFCAGAQPPPIPPVIDDRTIISDPNGLYDFVCPKDKEVNKSLKILPVDDQLLFGTFVLSRTHLQRVKEAVATEAAARGVAPPPRCSSLVATLGLVCPPVPDTYLGNCIGGAIAIASRADLAAAGGLFTACAAVAAAVEEATRELQVLGACDLWRERVVEAAGMSVLSVAGSPRFHVYDLDFGFGRPSKVDIVSVARIGGAVAVAESRVGDGGMEVGLTLPPDGMDAFRRCFEDAVAGLEMDTGGQ</sequence>
<proteinExistence type="predicted"/>
<evidence type="ECO:0000313" key="4">
    <source>
        <dbReference type="Proteomes" id="UP001054889"/>
    </source>
</evidence>
<dbReference type="SUPFAM" id="SSF52777">
    <property type="entry name" value="CoA-dependent acyltransferases"/>
    <property type="match status" value="1"/>
</dbReference>
<dbReference type="EMBL" id="BQKI01000080">
    <property type="protein sequence ID" value="GJN28219.1"/>
    <property type="molecule type" value="Genomic_DNA"/>
</dbReference>
<dbReference type="AlphaFoldDB" id="A0AAV5F014"/>
<gene>
    <name evidence="3" type="primary">gb16318</name>
    <name evidence="3" type="ORF">PR202_gb16318</name>
</gene>
<reference evidence="3" key="2">
    <citation type="submission" date="2021-12" db="EMBL/GenBank/DDBJ databases">
        <title>Resequencing data analysis of finger millet.</title>
        <authorList>
            <person name="Hatakeyama M."/>
            <person name="Aluri S."/>
            <person name="Balachadran M.T."/>
            <person name="Sivarajan S.R."/>
            <person name="Poveda L."/>
            <person name="Shimizu-Inatsugi R."/>
            <person name="Schlapbach R."/>
            <person name="Sreeman S.M."/>
            <person name="Shimizu K.K."/>
        </authorList>
    </citation>
    <scope>NUCLEOTIDE SEQUENCE</scope>
</reference>
<name>A0AAV5F014_ELECO</name>
<organism evidence="3 4">
    <name type="scientific">Eleusine coracana subsp. coracana</name>
    <dbReference type="NCBI Taxonomy" id="191504"/>
    <lineage>
        <taxon>Eukaryota</taxon>
        <taxon>Viridiplantae</taxon>
        <taxon>Streptophyta</taxon>
        <taxon>Embryophyta</taxon>
        <taxon>Tracheophyta</taxon>
        <taxon>Spermatophyta</taxon>
        <taxon>Magnoliopsida</taxon>
        <taxon>Liliopsida</taxon>
        <taxon>Poales</taxon>
        <taxon>Poaceae</taxon>
        <taxon>PACMAD clade</taxon>
        <taxon>Chloridoideae</taxon>
        <taxon>Cynodonteae</taxon>
        <taxon>Eleusininae</taxon>
        <taxon>Eleusine</taxon>
    </lineage>
</organism>
<dbReference type="GO" id="GO:0016747">
    <property type="term" value="F:acyltransferase activity, transferring groups other than amino-acyl groups"/>
    <property type="evidence" value="ECO:0007669"/>
    <property type="project" value="UniProtKB-ARBA"/>
</dbReference>
<accession>A0AAV5F014</accession>
<keyword evidence="4" id="KW-1185">Reference proteome</keyword>
<dbReference type="Proteomes" id="UP001054889">
    <property type="component" value="Unassembled WGS sequence"/>
</dbReference>
<dbReference type="InterPro" id="IPR023213">
    <property type="entry name" value="CAT-like_dom_sf"/>
</dbReference>
<dbReference type="Pfam" id="PF02458">
    <property type="entry name" value="Transferase"/>
    <property type="match status" value="2"/>
</dbReference>
<keyword evidence="2" id="KW-0012">Acyltransferase</keyword>
<reference evidence="3" key="1">
    <citation type="journal article" date="2018" name="DNA Res.">
        <title>Multiple hybrid de novo genome assembly of finger millet, an orphan allotetraploid crop.</title>
        <authorList>
            <person name="Hatakeyama M."/>
            <person name="Aluri S."/>
            <person name="Balachadran M.T."/>
            <person name="Sivarajan S.R."/>
            <person name="Patrignani A."/>
            <person name="Gruter S."/>
            <person name="Poveda L."/>
            <person name="Shimizu-Inatsugi R."/>
            <person name="Baeten J."/>
            <person name="Francoijs K.J."/>
            <person name="Nataraja K.N."/>
            <person name="Reddy Y.A.N."/>
            <person name="Phadnis S."/>
            <person name="Ravikumar R.L."/>
            <person name="Schlapbach R."/>
            <person name="Sreeman S.M."/>
            <person name="Shimizu K.K."/>
        </authorList>
    </citation>
    <scope>NUCLEOTIDE SEQUENCE</scope>
</reference>
<dbReference type="PANTHER" id="PTHR31625">
    <property type="match status" value="1"/>
</dbReference>
<keyword evidence="1" id="KW-0808">Transferase</keyword>
<evidence type="ECO:0000313" key="3">
    <source>
        <dbReference type="EMBL" id="GJN28219.1"/>
    </source>
</evidence>
<evidence type="ECO:0000256" key="2">
    <source>
        <dbReference type="ARBA" id="ARBA00023315"/>
    </source>
</evidence>
<dbReference type="InterPro" id="IPR051504">
    <property type="entry name" value="Plant_metabolite_acyltrans"/>
</dbReference>
<evidence type="ECO:0000256" key="1">
    <source>
        <dbReference type="ARBA" id="ARBA00022679"/>
    </source>
</evidence>
<comment type="caution">
    <text evidence="3">The sequence shown here is derived from an EMBL/GenBank/DDBJ whole genome shotgun (WGS) entry which is preliminary data.</text>
</comment>